<keyword evidence="2" id="KW-0808">Transferase</keyword>
<feature type="transmembrane region" description="Helical" evidence="1">
    <location>
        <begin position="59"/>
        <end position="77"/>
    </location>
</feature>
<keyword evidence="3" id="KW-1185">Reference proteome</keyword>
<evidence type="ECO:0000256" key="1">
    <source>
        <dbReference type="SAM" id="Phobius"/>
    </source>
</evidence>
<dbReference type="GO" id="GO:0016758">
    <property type="term" value="F:hexosyltransferase activity"/>
    <property type="evidence" value="ECO:0007669"/>
    <property type="project" value="InterPro"/>
</dbReference>
<organism evidence="2 3">
    <name type="scientific">Flavobacterium fryxellicola</name>
    <dbReference type="NCBI Taxonomy" id="249352"/>
    <lineage>
        <taxon>Bacteria</taxon>
        <taxon>Pseudomonadati</taxon>
        <taxon>Bacteroidota</taxon>
        <taxon>Flavobacteriia</taxon>
        <taxon>Flavobacteriales</taxon>
        <taxon>Flavobacteriaceae</taxon>
        <taxon>Flavobacterium</taxon>
    </lineage>
</organism>
<evidence type="ECO:0000313" key="3">
    <source>
        <dbReference type="Proteomes" id="UP000077164"/>
    </source>
</evidence>
<dbReference type="Proteomes" id="UP000077164">
    <property type="component" value="Unassembled WGS sequence"/>
</dbReference>
<dbReference type="Pfam" id="PF26314">
    <property type="entry name" value="MptA_B_family"/>
    <property type="match status" value="1"/>
</dbReference>
<keyword evidence="1" id="KW-0472">Membrane</keyword>
<keyword evidence="1" id="KW-1133">Transmembrane helix</keyword>
<feature type="transmembrane region" description="Helical" evidence="1">
    <location>
        <begin position="264"/>
        <end position="283"/>
    </location>
</feature>
<feature type="transmembrane region" description="Helical" evidence="1">
    <location>
        <begin position="295"/>
        <end position="312"/>
    </location>
</feature>
<feature type="transmembrane region" description="Helical" evidence="1">
    <location>
        <begin position="415"/>
        <end position="432"/>
    </location>
</feature>
<name>A0A167U666_9FLAO</name>
<dbReference type="EMBL" id="LVJE01000047">
    <property type="protein sequence ID" value="OAB25292.1"/>
    <property type="molecule type" value="Genomic_DNA"/>
</dbReference>
<feature type="transmembrane region" description="Helical" evidence="1">
    <location>
        <begin position="351"/>
        <end position="369"/>
    </location>
</feature>
<reference evidence="2 3" key="1">
    <citation type="submission" date="2016-03" db="EMBL/GenBank/DDBJ databases">
        <title>Draft genome sequence of Flavobacterium fryxellicola DSM 16209.</title>
        <authorList>
            <person name="Shin S.-K."/>
            <person name="Yi H."/>
        </authorList>
    </citation>
    <scope>NUCLEOTIDE SEQUENCE [LARGE SCALE GENOMIC DNA]</scope>
    <source>
        <strain evidence="2 3">DSM 16209</strain>
    </source>
</reference>
<comment type="caution">
    <text evidence="2">The sequence shown here is derived from an EMBL/GenBank/DDBJ whole genome shotgun (WGS) entry which is preliminary data.</text>
</comment>
<feature type="transmembrane region" description="Helical" evidence="1">
    <location>
        <begin position="35"/>
        <end position="52"/>
    </location>
</feature>
<protein>
    <submittedName>
        <fullName evidence="2">Mannosyltransferase</fullName>
    </submittedName>
</protein>
<accession>A0A167U666</accession>
<feature type="transmembrane region" description="Helical" evidence="1">
    <location>
        <begin position="12"/>
        <end position="29"/>
    </location>
</feature>
<feature type="transmembrane region" description="Helical" evidence="1">
    <location>
        <begin position="231"/>
        <end position="252"/>
    </location>
</feature>
<keyword evidence="1" id="KW-0812">Transmembrane</keyword>
<dbReference type="OrthoDB" id="1491846at2"/>
<proteinExistence type="predicted"/>
<keyword evidence="2" id="KW-0328">Glycosyltransferase</keyword>
<dbReference type="RefSeq" id="WP_066082726.1">
    <property type="nucleotide sequence ID" value="NZ_FRDK01000009.1"/>
</dbReference>
<evidence type="ECO:0000313" key="2">
    <source>
        <dbReference type="EMBL" id="OAB25292.1"/>
    </source>
</evidence>
<gene>
    <name evidence="2" type="ORF">FBFR_14995</name>
</gene>
<feature type="transmembrane region" description="Helical" evidence="1">
    <location>
        <begin position="143"/>
        <end position="172"/>
    </location>
</feature>
<dbReference type="AlphaFoldDB" id="A0A167U666"/>
<dbReference type="STRING" id="249352.SAMN05444395_10984"/>
<feature type="transmembrane region" description="Helical" evidence="1">
    <location>
        <begin position="324"/>
        <end position="345"/>
    </location>
</feature>
<feature type="transmembrane region" description="Helical" evidence="1">
    <location>
        <begin position="192"/>
        <end position="225"/>
    </location>
</feature>
<feature type="transmembrane region" description="Helical" evidence="1">
    <location>
        <begin position="376"/>
        <end position="395"/>
    </location>
</feature>
<sequence length="459" mass="53217">MSWSASNNTKSYGFLALSTFIYAYIAYGLNRSEFLYLLVSYSLLFVSFYQLIKLQKDNFPFLIGAALLFRLVFLLALPNLSQDYYRFIWDGNLILENMNPFLQLPKDLINQSYFTIANVNDLYNGMGSLSAGHYSNYPPVNQFLFAVAAFFSNQTIIGAAIGMRLLIIAADFGTLYFGSKLLVRLGMEKHRIFWYILNPLVLIELTGNLHFEGVMLFFFVCTIYLLEQNKWQLAALILALSISVKLLPLLLLPLFFRKLGWKKAISFYTIVMGINMLLFLPFLSTELIQNYSETIGLWFTNFEFNASIYYIIRQIGFWITGYNIIHITGKIIPIFIIAFIALQSLKEKNKNSLHLFNSMLLALTVYFLTATTVHPWYVINLILIAVFTSYKYPFLWSYTIILSYSAYSKAEFSENYWLLAVEYSTVMLLLFYEKRKILRSEKRVYLDFLNNKGKINGPN</sequence>
<dbReference type="GO" id="GO:0005886">
    <property type="term" value="C:plasma membrane"/>
    <property type="evidence" value="ECO:0007669"/>
    <property type="project" value="UniProtKB-SubCell"/>
</dbReference>